<evidence type="ECO:0000313" key="2">
    <source>
        <dbReference type="EMBL" id="KAK6626040.1"/>
    </source>
</evidence>
<dbReference type="EMBL" id="JAWJWE010000037">
    <property type="protein sequence ID" value="KAK6626040.1"/>
    <property type="molecule type" value="Genomic_DNA"/>
</dbReference>
<evidence type="ECO:0000313" key="3">
    <source>
        <dbReference type="Proteomes" id="UP001372834"/>
    </source>
</evidence>
<dbReference type="AlphaFoldDB" id="A0AAN8PL39"/>
<sequence>MEFKKKEEDSDPLSVAIVMPKNAGKAHPFHYLCDEVPGRRNPRQFETNPGGNETKPRLENSSSRSFAKLSPGRILWFSHAMDLEGNPRKKKKEKNRRQTRRNVREQVKIKYINSGNVAMVDVNREENTEANLSVYLSTWSYQTLTEHQTVTKDLCGEPCEAAGKSSKKIKMYFLPGGWVDSGPKARACV</sequence>
<organism evidence="2 3">
    <name type="scientific">Polyplax serrata</name>
    <name type="common">Common mouse louse</name>
    <dbReference type="NCBI Taxonomy" id="468196"/>
    <lineage>
        <taxon>Eukaryota</taxon>
        <taxon>Metazoa</taxon>
        <taxon>Ecdysozoa</taxon>
        <taxon>Arthropoda</taxon>
        <taxon>Hexapoda</taxon>
        <taxon>Insecta</taxon>
        <taxon>Pterygota</taxon>
        <taxon>Neoptera</taxon>
        <taxon>Paraneoptera</taxon>
        <taxon>Psocodea</taxon>
        <taxon>Troctomorpha</taxon>
        <taxon>Phthiraptera</taxon>
        <taxon>Anoplura</taxon>
        <taxon>Polyplacidae</taxon>
        <taxon>Polyplax</taxon>
    </lineage>
</organism>
<accession>A0AAN8PL39</accession>
<reference evidence="2 3" key="1">
    <citation type="submission" date="2023-10" db="EMBL/GenBank/DDBJ databases">
        <title>Genomes of two closely related lineages of the louse Polyplax serrata with different host specificities.</title>
        <authorList>
            <person name="Martinu J."/>
            <person name="Tarabai H."/>
            <person name="Stefka J."/>
            <person name="Hypsa V."/>
        </authorList>
    </citation>
    <scope>NUCLEOTIDE SEQUENCE [LARGE SCALE GENOMIC DNA]</scope>
    <source>
        <strain evidence="2">HR10_N</strain>
    </source>
</reference>
<feature type="region of interest" description="Disordered" evidence="1">
    <location>
        <begin position="34"/>
        <end position="66"/>
    </location>
</feature>
<protein>
    <submittedName>
        <fullName evidence="2">Uncharacterized protein</fullName>
    </submittedName>
</protein>
<name>A0AAN8PL39_POLSC</name>
<proteinExistence type="predicted"/>
<gene>
    <name evidence="2" type="ORF">RUM43_006344</name>
</gene>
<dbReference type="Proteomes" id="UP001372834">
    <property type="component" value="Unassembled WGS sequence"/>
</dbReference>
<evidence type="ECO:0000256" key="1">
    <source>
        <dbReference type="SAM" id="MobiDB-lite"/>
    </source>
</evidence>
<comment type="caution">
    <text evidence="2">The sequence shown here is derived from an EMBL/GenBank/DDBJ whole genome shotgun (WGS) entry which is preliminary data.</text>
</comment>